<keyword evidence="4 15" id="KW-0158">Chromosome</keyword>
<evidence type="ECO:0000256" key="10">
    <source>
        <dbReference type="ARBA" id="ARBA00022918"/>
    </source>
</evidence>
<evidence type="ECO:0000256" key="6">
    <source>
        <dbReference type="ARBA" id="ARBA00022695"/>
    </source>
</evidence>
<dbReference type="GO" id="GO:0000781">
    <property type="term" value="C:chromosome, telomeric region"/>
    <property type="evidence" value="ECO:0007669"/>
    <property type="project" value="UniProtKB-SubCell"/>
</dbReference>
<evidence type="ECO:0000256" key="7">
    <source>
        <dbReference type="ARBA" id="ARBA00022723"/>
    </source>
</evidence>
<dbReference type="SUPFAM" id="SSF56672">
    <property type="entry name" value="DNA/RNA polymerases"/>
    <property type="match status" value="1"/>
</dbReference>
<dbReference type="InterPro" id="IPR000477">
    <property type="entry name" value="RT_dom"/>
</dbReference>
<dbReference type="FunFam" id="1.10.357.90:FF:000001">
    <property type="entry name" value="Telomerase reverse transcriptase"/>
    <property type="match status" value="1"/>
</dbReference>
<dbReference type="PROSITE" id="PS50878">
    <property type="entry name" value="RT_POL"/>
    <property type="match status" value="1"/>
</dbReference>
<dbReference type="CDD" id="cd01648">
    <property type="entry name" value="TERT"/>
    <property type="match status" value="1"/>
</dbReference>
<evidence type="ECO:0000256" key="2">
    <source>
        <dbReference type="ARBA" id="ARBA00012493"/>
    </source>
</evidence>
<dbReference type="SMART" id="SM00975">
    <property type="entry name" value="Telomerase_RBD"/>
    <property type="match status" value="1"/>
</dbReference>
<dbReference type="FunFam" id="3.30.70.2630:FF:000001">
    <property type="entry name" value="Telomerase reverse transcriptase"/>
    <property type="match status" value="1"/>
</dbReference>
<feature type="compositionally biased region" description="Polar residues" evidence="16">
    <location>
        <begin position="312"/>
        <end position="325"/>
    </location>
</feature>
<feature type="domain" description="Reverse transcriptase" evidence="17">
    <location>
        <begin position="693"/>
        <end position="1028"/>
    </location>
</feature>
<dbReference type="Pfam" id="PF21399">
    <property type="entry name" value="TERT_C"/>
    <property type="match status" value="1"/>
</dbReference>
<organism evidence="18 19">
    <name type="scientific">Balearica regulorum gibbericeps</name>
    <name type="common">East African grey crowned-crane</name>
    <dbReference type="NCBI Taxonomy" id="100784"/>
    <lineage>
        <taxon>Eukaryota</taxon>
        <taxon>Metazoa</taxon>
        <taxon>Chordata</taxon>
        <taxon>Craniata</taxon>
        <taxon>Vertebrata</taxon>
        <taxon>Euteleostomi</taxon>
        <taxon>Archelosauria</taxon>
        <taxon>Archosauria</taxon>
        <taxon>Dinosauria</taxon>
        <taxon>Saurischia</taxon>
        <taxon>Theropoda</taxon>
        <taxon>Coelurosauria</taxon>
        <taxon>Aves</taxon>
        <taxon>Neognathae</taxon>
        <taxon>Neoaves</taxon>
        <taxon>Gruiformes</taxon>
        <taxon>Gruidae</taxon>
        <taxon>Balearica</taxon>
    </lineage>
</organism>
<evidence type="ECO:0000259" key="17">
    <source>
        <dbReference type="PROSITE" id="PS50878"/>
    </source>
</evidence>
<keyword evidence="10 15" id="KW-0695">RNA-directed DNA polymerase</keyword>
<dbReference type="Gene3D" id="3.30.70.2630">
    <property type="match status" value="1"/>
</dbReference>
<feature type="region of interest" description="Disordered" evidence="16">
    <location>
        <begin position="312"/>
        <end position="331"/>
    </location>
</feature>
<dbReference type="GO" id="GO:0042162">
    <property type="term" value="F:telomeric DNA binding"/>
    <property type="evidence" value="ECO:0007669"/>
    <property type="project" value="TreeGrafter"/>
</dbReference>
<evidence type="ECO:0000256" key="9">
    <source>
        <dbReference type="ARBA" id="ARBA00022895"/>
    </source>
</evidence>
<evidence type="ECO:0000256" key="16">
    <source>
        <dbReference type="SAM" id="MobiDB-lite"/>
    </source>
</evidence>
<dbReference type="GO" id="GO:0046872">
    <property type="term" value="F:metal ion binding"/>
    <property type="evidence" value="ECO:0007669"/>
    <property type="project" value="UniProtKB-KW"/>
</dbReference>
<dbReference type="GO" id="GO:0070034">
    <property type="term" value="F:telomerase RNA binding"/>
    <property type="evidence" value="ECO:0007669"/>
    <property type="project" value="TreeGrafter"/>
</dbReference>
<keyword evidence="9 15" id="KW-0779">Telomere</keyword>
<protein>
    <recommendedName>
        <fullName evidence="3 15">Telomerase reverse transcriptase</fullName>
        <ecNumber evidence="2 15">2.7.7.49</ecNumber>
    </recommendedName>
    <alternativeName>
        <fullName evidence="13 15">Telomerase catalytic subunit</fullName>
    </alternativeName>
</protein>
<dbReference type="Proteomes" id="UP000053309">
    <property type="component" value="Unassembled WGS sequence"/>
</dbReference>
<evidence type="ECO:0000256" key="4">
    <source>
        <dbReference type="ARBA" id="ARBA00022454"/>
    </source>
</evidence>
<keyword evidence="8 15" id="KW-0460">Magnesium</keyword>
<gene>
    <name evidence="18" type="ORF">N312_04747</name>
</gene>
<dbReference type="PANTHER" id="PTHR12066:SF0">
    <property type="entry name" value="TELOMERASE REVERSE TRANSCRIPTASE"/>
    <property type="match status" value="1"/>
</dbReference>
<dbReference type="EC" id="2.7.7.49" evidence="2 15"/>
<name>A0A087VDN6_BALRE</name>
<keyword evidence="12" id="KW-0687">Ribonucleoprotein</keyword>
<dbReference type="InterPro" id="IPR049139">
    <property type="entry name" value="TERT_C"/>
</dbReference>
<keyword evidence="11 15" id="KW-0539">Nucleus</keyword>
<keyword evidence="19" id="KW-1185">Reference proteome</keyword>
<evidence type="ECO:0000313" key="19">
    <source>
        <dbReference type="Proteomes" id="UP000053309"/>
    </source>
</evidence>
<dbReference type="PRINTS" id="PR01365">
    <property type="entry name" value="TELOMERASERT"/>
</dbReference>
<sequence>FLQLSSQSEVITRVVQRLCEKRKKNVLAYGYSLLDENSSHFQIMPSSNIYSYLPNTATETIRISGLWETLLSRIGDDVMMYLLEHCAIFMLVPPSNCYQVCGQPVYELISHNVDSSPVFVKQRFSKHKRSSLLDYMQKRLMFHRQYLSKSHWWKYRQKLEANVSSMGNKKSNKIQSLVSRYQCSAKTVSKASKQIRMVTEHLEKQSSSSLYLSATAPSLKRKLHREQLEIPSKRAKVEEKVREEKSCNLTPDVNQSSSKRYGTGHVASHSVSLIKKHISQRSNSDMSGPSLVHTSGDGKKFVAGESSFLQGVQSDRPLKSSNETQAESHRKGVEMHMYKSQLDSVQIKPMEGISSKCRRQESPLAHLAKKLPNTLLRSAVYVDRKLLLYSRRSFQECFPKSFLLNRLQGCQAGGRRLIETIFLSQNLLEQKHNQSLPHHNWRKKRLPKRYWQMRHTFQKLLKNHGKCPYIVLLKKNCPVWISETSVRKTELPCQAALPGEAEVHEQAEQFGKEPTKCVTSSRCESGHADVPDNLHAPLAKSVREDHWQVYIFVRECLERVIPAELWGSNHNKCRFLKNVKAFISMGKFAKLSLQELMWKMRVNDCVWLRLVKGDHFVPAYEHCFREELLAKFLYWLMDTYVVELLRSFFYITETMFQKNMLFYYRKFIWGKLQNIGIRNHFAKVHLRALSSEEIEAVRQKKYAPMASKLRFIPKANGLRPIVKVSGVVEARAFSRESREKKMHHYNTQLKNLFSVLNYERTINTSFIGSSVFGKDDIYKTWKKFVTKVLESDGEIPHFYYVKADVSRAYDTIPHNKLVEVISRILNPEKRTVYCIRRYAVIMITTSGKARRFYRRHVSTFKDFMPDMKQFVSQLQENASLQNAIIVEQSLTFNETSSSLFTFFLQMIHNNILEIGSRYYLQCCGIPQGSILSTLLCSLCYGDMENKLLCGVQQDGVLIRLIDDFLLVTPHLMQARTFLRTLATGIPEYGFLINPNKTVVNFPVDDIPGCSKFKQLPDCRLIPWCGLLLDIQTLEVYCDYSSYTRTSIRSSLSFNSSRTAGKNMKYKLITVLKLKCHCLFLDLQINSLRTVFINIYKIFLLQAYRFHACVLQLPFNQQVRNNPYFFLRIISETASCCYAILKAKNAGVALGNKGASGVFPSEAAEWLCYHAFTVKLANHKVVYKCLLKPLKICKMQLFRKIPKDTMALLKTVTEPSLCQDFKAILD</sequence>
<evidence type="ECO:0000256" key="8">
    <source>
        <dbReference type="ARBA" id="ARBA00022842"/>
    </source>
</evidence>
<dbReference type="GO" id="GO:0003720">
    <property type="term" value="F:telomerase activity"/>
    <property type="evidence" value="ECO:0007669"/>
    <property type="project" value="InterPro"/>
</dbReference>
<evidence type="ECO:0000256" key="1">
    <source>
        <dbReference type="ARBA" id="ARBA00008001"/>
    </source>
</evidence>
<dbReference type="AlphaFoldDB" id="A0A087VDN6"/>
<dbReference type="GO" id="GO:0000333">
    <property type="term" value="C:telomerase catalytic core complex"/>
    <property type="evidence" value="ECO:0007669"/>
    <property type="project" value="TreeGrafter"/>
</dbReference>
<dbReference type="InterPro" id="IPR021891">
    <property type="entry name" value="Telomerase_RBD"/>
</dbReference>
<keyword evidence="7 15" id="KW-0479">Metal-binding</keyword>
<feature type="region of interest" description="Disordered" evidence="16">
    <location>
        <begin position="234"/>
        <end position="265"/>
    </location>
</feature>
<evidence type="ECO:0000256" key="11">
    <source>
        <dbReference type="ARBA" id="ARBA00023242"/>
    </source>
</evidence>
<reference evidence="18 19" key="1">
    <citation type="submission" date="2014-04" db="EMBL/GenBank/DDBJ databases">
        <title>Genome evolution of avian class.</title>
        <authorList>
            <person name="Zhang G."/>
            <person name="Li C."/>
        </authorList>
    </citation>
    <scope>NUCLEOTIDE SEQUENCE [LARGE SCALE GENOMIC DNA]</scope>
    <source>
        <strain evidence="18">BGI_N312</strain>
    </source>
</reference>
<evidence type="ECO:0000256" key="5">
    <source>
        <dbReference type="ARBA" id="ARBA00022679"/>
    </source>
</evidence>
<dbReference type="PANTHER" id="PTHR12066">
    <property type="entry name" value="TELOMERASE REVERSE TRANSCRIPTASE"/>
    <property type="match status" value="1"/>
</dbReference>
<comment type="function">
    <text evidence="15">Telomerase is a ribonucleoprotein enzyme essential for the replication of chromosome termini in most eukaryotes. It elongates telomeres. It is a reverse transcriptase that adds simple sequence repeats to chromosome ends by copying a template sequence within the RNA component of the enzyme.</text>
</comment>
<feature type="non-terminal residue" evidence="18">
    <location>
        <position position="1225"/>
    </location>
</feature>
<feature type="compositionally biased region" description="Polar residues" evidence="16">
    <location>
        <begin position="247"/>
        <end position="260"/>
    </location>
</feature>
<evidence type="ECO:0000256" key="14">
    <source>
        <dbReference type="ARBA" id="ARBA00048173"/>
    </source>
</evidence>
<comment type="catalytic activity">
    <reaction evidence="14 15">
        <text>DNA(n) + a 2'-deoxyribonucleoside 5'-triphosphate = DNA(n+1) + diphosphate</text>
        <dbReference type="Rhea" id="RHEA:22508"/>
        <dbReference type="Rhea" id="RHEA-COMP:17339"/>
        <dbReference type="Rhea" id="RHEA-COMP:17340"/>
        <dbReference type="ChEBI" id="CHEBI:33019"/>
        <dbReference type="ChEBI" id="CHEBI:61560"/>
        <dbReference type="ChEBI" id="CHEBI:173112"/>
        <dbReference type="EC" id="2.7.7.49"/>
    </reaction>
</comment>
<keyword evidence="5 15" id="KW-0808">Transferase</keyword>
<evidence type="ECO:0000256" key="15">
    <source>
        <dbReference type="RuleBase" id="RU365061"/>
    </source>
</evidence>
<feature type="compositionally biased region" description="Basic and acidic residues" evidence="16">
    <location>
        <begin position="234"/>
        <end position="246"/>
    </location>
</feature>
<proteinExistence type="inferred from homology"/>
<feature type="non-terminal residue" evidence="18">
    <location>
        <position position="1"/>
    </location>
</feature>
<evidence type="ECO:0000256" key="12">
    <source>
        <dbReference type="ARBA" id="ARBA00023274"/>
    </source>
</evidence>
<dbReference type="Pfam" id="PF00078">
    <property type="entry name" value="RVT_1"/>
    <property type="match status" value="1"/>
</dbReference>
<evidence type="ECO:0000256" key="3">
    <source>
        <dbReference type="ARBA" id="ARBA00016182"/>
    </source>
</evidence>
<dbReference type="InterPro" id="IPR043502">
    <property type="entry name" value="DNA/RNA_pol_sf"/>
</dbReference>
<dbReference type="Gene3D" id="1.10.132.70">
    <property type="match status" value="1"/>
</dbReference>
<dbReference type="Pfam" id="PF12009">
    <property type="entry name" value="Telomerase_RBD"/>
    <property type="match status" value="1"/>
</dbReference>
<accession>A0A087VDN6</accession>
<comment type="subcellular location">
    <subcellularLocation>
        <location evidence="15">Nucleus</location>
    </subcellularLocation>
    <subcellularLocation>
        <location evidence="15">Chromosome</location>
        <location evidence="15">Telomere</location>
    </subcellularLocation>
</comment>
<evidence type="ECO:0000256" key="13">
    <source>
        <dbReference type="ARBA" id="ARBA00032044"/>
    </source>
</evidence>
<dbReference type="InterPro" id="IPR003545">
    <property type="entry name" value="Telomerase_RT"/>
</dbReference>
<evidence type="ECO:0000313" key="18">
    <source>
        <dbReference type="EMBL" id="KFO10728.1"/>
    </source>
</evidence>
<dbReference type="Gene3D" id="1.10.357.90">
    <property type="match status" value="1"/>
</dbReference>
<dbReference type="GO" id="GO:0007004">
    <property type="term" value="P:telomere maintenance via telomerase"/>
    <property type="evidence" value="ECO:0007669"/>
    <property type="project" value="TreeGrafter"/>
</dbReference>
<dbReference type="EMBL" id="KL489303">
    <property type="protein sequence ID" value="KFO10728.1"/>
    <property type="molecule type" value="Genomic_DNA"/>
</dbReference>
<keyword evidence="6 15" id="KW-0548">Nucleotidyltransferase</keyword>
<comment type="similarity">
    <text evidence="1 15">Belongs to the reverse transcriptase family. Telomerase subfamily.</text>
</comment>